<evidence type="ECO:0000313" key="3">
    <source>
        <dbReference type="RefSeq" id="XP_048132282.1"/>
    </source>
</evidence>
<evidence type="ECO:0000313" key="2">
    <source>
        <dbReference type="Proteomes" id="UP000827889"/>
    </source>
</evidence>
<feature type="compositionally biased region" description="Pro residues" evidence="1">
    <location>
        <begin position="107"/>
        <end position="123"/>
    </location>
</feature>
<dbReference type="SUPFAM" id="SSF55008">
    <property type="entry name" value="HMA, heavy metal-associated domain"/>
    <property type="match status" value="1"/>
</dbReference>
<dbReference type="Proteomes" id="UP000827889">
    <property type="component" value="Chromosome 3"/>
</dbReference>
<name>A0ABM3H6P7_9MYRT</name>
<gene>
    <name evidence="3" type="primary">LOC115733518</name>
</gene>
<organism evidence="2 3">
    <name type="scientific">Rhodamnia argentea</name>
    <dbReference type="NCBI Taxonomy" id="178133"/>
    <lineage>
        <taxon>Eukaryota</taxon>
        <taxon>Viridiplantae</taxon>
        <taxon>Streptophyta</taxon>
        <taxon>Embryophyta</taxon>
        <taxon>Tracheophyta</taxon>
        <taxon>Spermatophyta</taxon>
        <taxon>Magnoliopsida</taxon>
        <taxon>eudicotyledons</taxon>
        <taxon>Gunneridae</taxon>
        <taxon>Pentapetalae</taxon>
        <taxon>rosids</taxon>
        <taxon>malvids</taxon>
        <taxon>Myrtales</taxon>
        <taxon>Myrtaceae</taxon>
        <taxon>Myrtoideae</taxon>
        <taxon>Myrteae</taxon>
        <taxon>Australasian group</taxon>
        <taxon>Rhodamnia</taxon>
    </lineage>
</organism>
<dbReference type="PANTHER" id="PTHR47488">
    <property type="entry name" value="HEAVY METAL TRANSPORT/DETOXIFICATION SUPERFAMILY PROTEIN"/>
    <property type="match status" value="1"/>
</dbReference>
<feature type="region of interest" description="Disordered" evidence="1">
    <location>
        <begin position="74"/>
        <end position="127"/>
    </location>
</feature>
<dbReference type="InterPro" id="IPR036163">
    <property type="entry name" value="HMA_dom_sf"/>
</dbReference>
<evidence type="ECO:0000256" key="1">
    <source>
        <dbReference type="SAM" id="MobiDB-lite"/>
    </source>
</evidence>
<proteinExistence type="predicted"/>
<dbReference type="RefSeq" id="XP_048132282.1">
    <property type="nucleotide sequence ID" value="XM_048276325.1"/>
</dbReference>
<sequence length="269" mass="29397">MVEKVTRMLIKVDLQCCRCYKKIKKILCEFPQIRDQIYDEKKNEVLITVVCCSPEKIRQKIICKGGEIVQSVEILPDKPPAPPPEKKQEKPKPPAPLPPKVPEPDPPKPLQPAPPPPQPAPPPPKKEPNPVVCYPPVPAFPMVPVYPMVPVCCCPPFYGGYGRGPCYCGRRRPVMCYDGCGRPADECQGSHRGSCPGLGWPVMCDDGCGRPAGVCQGGHRGSYPRLGSPVMCDDGCGRPACECQGGNRGYCVSRCDYFSEENANACTVM</sequence>
<dbReference type="GeneID" id="115733518"/>
<reference evidence="3" key="1">
    <citation type="submission" date="2025-08" db="UniProtKB">
        <authorList>
            <consortium name="RefSeq"/>
        </authorList>
    </citation>
    <scope>IDENTIFICATION</scope>
    <source>
        <tissue evidence="3">Leaf</tissue>
    </source>
</reference>
<dbReference type="PANTHER" id="PTHR47488:SF7">
    <property type="entry name" value="HEAVY METAL TRANSPORT_DETOXIFICATION SUPERFAMILY PROTEIN"/>
    <property type="match status" value="1"/>
</dbReference>
<accession>A0ABM3H6P7</accession>
<dbReference type="InterPro" id="IPR044169">
    <property type="entry name" value="PI21"/>
</dbReference>
<protein>
    <submittedName>
        <fullName evidence="3">Chitin-binding lectin 1-like isoform X1</fullName>
    </submittedName>
</protein>
<keyword evidence="2" id="KW-1185">Reference proteome</keyword>